<dbReference type="RefSeq" id="WP_097785551.1">
    <property type="nucleotide sequence ID" value="NZ_JAHQYW010000032.1"/>
</dbReference>
<dbReference type="EMBL" id="NMTW01000036">
    <property type="protein sequence ID" value="PDX75563.1"/>
    <property type="molecule type" value="Genomic_DNA"/>
</dbReference>
<dbReference type="SUPFAM" id="SSF63825">
    <property type="entry name" value="YWTD domain"/>
    <property type="match status" value="1"/>
</dbReference>
<dbReference type="AlphaFoldDB" id="A0A2A7A983"/>
<gene>
    <name evidence="1" type="ORF">CGS56_08605</name>
</gene>
<reference evidence="1 2" key="1">
    <citation type="journal article" date="2017" name="Front. Microbiol.">
        <title>New Insights into the Diversity of the Genus Faecalibacterium.</title>
        <authorList>
            <person name="Benevides L."/>
            <person name="Burman S."/>
            <person name="Martin R."/>
            <person name="Robert V."/>
            <person name="Thomas M."/>
            <person name="Miquel S."/>
            <person name="Chain F."/>
            <person name="Sokol H."/>
            <person name="Bermudez-Humaran L.G."/>
            <person name="Morrison M."/>
            <person name="Langella P."/>
            <person name="Azevedo V.A."/>
            <person name="Chatel J.M."/>
            <person name="Soares S."/>
        </authorList>
    </citation>
    <scope>NUCLEOTIDE SEQUENCE [LARGE SCALE GENOMIC DNA]</scope>
    <source>
        <strain evidence="1 2">CNCM I 4573</strain>
    </source>
</reference>
<comment type="caution">
    <text evidence="1">The sequence shown here is derived from an EMBL/GenBank/DDBJ whole genome shotgun (WGS) entry which is preliminary data.</text>
</comment>
<name>A0A2A7A983_9FIRM</name>
<proteinExistence type="predicted"/>
<organism evidence="1 2">
    <name type="scientific">Faecalibacterium prausnitzii</name>
    <dbReference type="NCBI Taxonomy" id="853"/>
    <lineage>
        <taxon>Bacteria</taxon>
        <taxon>Bacillati</taxon>
        <taxon>Bacillota</taxon>
        <taxon>Clostridia</taxon>
        <taxon>Eubacteriales</taxon>
        <taxon>Oscillospiraceae</taxon>
        <taxon>Faecalibacterium</taxon>
    </lineage>
</organism>
<dbReference type="Proteomes" id="UP000220157">
    <property type="component" value="Unassembled WGS sequence"/>
</dbReference>
<dbReference type="Gene3D" id="2.120.10.30">
    <property type="entry name" value="TolB, C-terminal domain"/>
    <property type="match status" value="1"/>
</dbReference>
<sequence length="286" mass="32989">MITPPRCTKWHRLLLLVLIVVVSGLVIKEHRLENVKIDASTMVADNCKELIPTTIIYLDELETGNFTSTGFTYDSANQTIWIADHGTDSGDKLRLIELDSKLKKVLQEVQIENYTNDGKLNLQGIAYDPIDDAIWIAVGDSIQEISKRGKLTKVIDLGKYKKYQANGICMDNEDHTLWVLCYNKYMLHFDREGNLLKSYPVNIKDQDMIYMYNGLIYITVGADYKGEENYCVVFDTQTENIKIQYKLYQSYAVEGIYIDEDYIYIVNDGAFHNAMIPRTYISVYEY</sequence>
<evidence type="ECO:0000313" key="1">
    <source>
        <dbReference type="EMBL" id="PDX75563.1"/>
    </source>
</evidence>
<accession>A0A2A7A983</accession>
<protein>
    <submittedName>
        <fullName evidence="1">Uncharacterized protein</fullName>
    </submittedName>
</protein>
<evidence type="ECO:0000313" key="2">
    <source>
        <dbReference type="Proteomes" id="UP000220157"/>
    </source>
</evidence>
<dbReference type="InterPro" id="IPR011042">
    <property type="entry name" value="6-blade_b-propeller_TolB-like"/>
</dbReference>